<accession>A0ABD2AZI3</accession>
<sequence>MGKGSSRPVRTYFFRPDRTNRSQVITENLTGVIGKDSSRPLRPYFFRPDRTNRSHVITEPSYNGLKVTKEKKHFSLTIFFSETIAPRRTGLGSLERARRTLYAHIFFVQIGPIGAETQENRSGVIGKGSSRPVRPYFFRPDRINRSRVITENLTGVIGKGSSRPLRPYFFRPDRTNRSRVITEPSYNGLKVTKEKKHFSLTIFFSETIAPRRTGLGSLERARRTLYAHIFFVQIGPIGAEL</sequence>
<evidence type="ECO:0000313" key="2">
    <source>
        <dbReference type="Proteomes" id="UP001607303"/>
    </source>
</evidence>
<evidence type="ECO:0000313" key="1">
    <source>
        <dbReference type="EMBL" id="KAL2726027.1"/>
    </source>
</evidence>
<dbReference type="AlphaFoldDB" id="A0ABD2AZI3"/>
<reference evidence="1 2" key="1">
    <citation type="journal article" date="2024" name="Ann. Entomol. Soc. Am.">
        <title>Genomic analyses of the southern and eastern yellowjacket wasps (Hymenoptera: Vespidae) reveal evolutionary signatures of social life.</title>
        <authorList>
            <person name="Catto M.A."/>
            <person name="Caine P.B."/>
            <person name="Orr S.E."/>
            <person name="Hunt B.G."/>
            <person name="Goodisman M.A.D."/>
        </authorList>
    </citation>
    <scope>NUCLEOTIDE SEQUENCE [LARGE SCALE GENOMIC DNA]</scope>
    <source>
        <strain evidence="1">232</strain>
        <tissue evidence="1">Head and thorax</tissue>
    </source>
</reference>
<dbReference type="EMBL" id="JAYRBN010000109">
    <property type="protein sequence ID" value="KAL2726027.1"/>
    <property type="molecule type" value="Genomic_DNA"/>
</dbReference>
<protein>
    <submittedName>
        <fullName evidence="1">Uncharacterized protein</fullName>
    </submittedName>
</protein>
<keyword evidence="2" id="KW-1185">Reference proteome</keyword>
<organism evidence="1 2">
    <name type="scientific">Vespula maculifrons</name>
    <name type="common">Eastern yellow jacket</name>
    <name type="synonym">Wasp</name>
    <dbReference type="NCBI Taxonomy" id="7453"/>
    <lineage>
        <taxon>Eukaryota</taxon>
        <taxon>Metazoa</taxon>
        <taxon>Ecdysozoa</taxon>
        <taxon>Arthropoda</taxon>
        <taxon>Hexapoda</taxon>
        <taxon>Insecta</taxon>
        <taxon>Pterygota</taxon>
        <taxon>Neoptera</taxon>
        <taxon>Endopterygota</taxon>
        <taxon>Hymenoptera</taxon>
        <taxon>Apocrita</taxon>
        <taxon>Aculeata</taxon>
        <taxon>Vespoidea</taxon>
        <taxon>Vespidae</taxon>
        <taxon>Vespinae</taxon>
        <taxon>Vespula</taxon>
    </lineage>
</organism>
<gene>
    <name evidence="1" type="ORF">V1477_017841</name>
</gene>
<name>A0ABD2AZI3_VESMC</name>
<comment type="caution">
    <text evidence="1">The sequence shown here is derived from an EMBL/GenBank/DDBJ whole genome shotgun (WGS) entry which is preliminary data.</text>
</comment>
<dbReference type="Proteomes" id="UP001607303">
    <property type="component" value="Unassembled WGS sequence"/>
</dbReference>
<proteinExistence type="predicted"/>